<dbReference type="PROSITE" id="PS51257">
    <property type="entry name" value="PROKAR_LIPOPROTEIN"/>
    <property type="match status" value="1"/>
</dbReference>
<dbReference type="EMBL" id="LR798309">
    <property type="protein sequence ID" value="CAB5222833.1"/>
    <property type="molecule type" value="Genomic_DNA"/>
</dbReference>
<protein>
    <recommendedName>
        <fullName evidence="2">Prokaryotic membrane lipoprotein lipid attachment site profile</fullName>
    </recommendedName>
</protein>
<accession>A0A6J7X6C6</accession>
<sequence>MLRIIIVAACLLTGCQATRVAVTIAAPMSRITDGQIHLTVTR</sequence>
<gene>
    <name evidence="1" type="ORF">UFOVP365_31</name>
</gene>
<organism evidence="1">
    <name type="scientific">uncultured Caudovirales phage</name>
    <dbReference type="NCBI Taxonomy" id="2100421"/>
    <lineage>
        <taxon>Viruses</taxon>
        <taxon>Duplodnaviria</taxon>
        <taxon>Heunggongvirae</taxon>
        <taxon>Uroviricota</taxon>
        <taxon>Caudoviricetes</taxon>
        <taxon>Peduoviridae</taxon>
        <taxon>Maltschvirus</taxon>
        <taxon>Maltschvirus maltsch</taxon>
    </lineage>
</organism>
<evidence type="ECO:0000313" key="1">
    <source>
        <dbReference type="EMBL" id="CAB5222833.1"/>
    </source>
</evidence>
<name>A0A6J7X6C6_9CAUD</name>
<proteinExistence type="predicted"/>
<reference evidence="1" key="1">
    <citation type="submission" date="2020-05" db="EMBL/GenBank/DDBJ databases">
        <authorList>
            <person name="Chiriac C."/>
            <person name="Salcher M."/>
            <person name="Ghai R."/>
            <person name="Kavagutti S V."/>
        </authorList>
    </citation>
    <scope>NUCLEOTIDE SEQUENCE</scope>
</reference>
<evidence type="ECO:0008006" key="2">
    <source>
        <dbReference type="Google" id="ProtNLM"/>
    </source>
</evidence>